<comment type="catalytic activity">
    <reaction evidence="3">
        <text>a (3S)-3-hydroxyacyl-CoA = a (2E)-enoyl-CoA + H2O</text>
        <dbReference type="Rhea" id="RHEA:16105"/>
        <dbReference type="ChEBI" id="CHEBI:15377"/>
        <dbReference type="ChEBI" id="CHEBI:57318"/>
        <dbReference type="ChEBI" id="CHEBI:58856"/>
        <dbReference type="EC" id="4.2.1.17"/>
    </reaction>
</comment>
<sequence length="310" mass="32817">MTQPHHGTKQETEAQAEAQESVRVEVDDGAGIITIDRPERRNALNTSVLARLSHALEDLRHDDAVRVIIVTGAGETAFVAGADIGELARRGPADGLRASMQRAYDAVEAVEKPTIAAVNGYAFGGGLELALACDIRVASDNAQFALPETGLGIIPAAGGTHRLARLVGVGRATEMILTGRRLSAQEALDAGLVTSVTTPEQLMGQARETAARIMSKGPLAVQLATTVVRQGFDVDRSTGLLLERLAQSVLYGSDERAEGMRAFHEKRRPDYSAHAVVQPHTGGGRATESHTEQNSQVDTTENATETGDLA</sequence>
<accession>A0ABP6RHQ1</accession>
<evidence type="ECO:0000313" key="8">
    <source>
        <dbReference type="Proteomes" id="UP001501736"/>
    </source>
</evidence>
<proteinExistence type="inferred from homology"/>
<dbReference type="CDD" id="cd06558">
    <property type="entry name" value="crotonase-like"/>
    <property type="match status" value="1"/>
</dbReference>
<comment type="caution">
    <text evidence="7">The sequence shown here is derived from an EMBL/GenBank/DDBJ whole genome shotgun (WGS) entry which is preliminary data.</text>
</comment>
<reference evidence="8" key="1">
    <citation type="journal article" date="2019" name="Int. J. Syst. Evol. Microbiol.">
        <title>The Global Catalogue of Microorganisms (GCM) 10K type strain sequencing project: providing services to taxonomists for standard genome sequencing and annotation.</title>
        <authorList>
            <consortium name="The Broad Institute Genomics Platform"/>
            <consortium name="The Broad Institute Genome Sequencing Center for Infectious Disease"/>
            <person name="Wu L."/>
            <person name="Ma J."/>
        </authorList>
    </citation>
    <scope>NUCLEOTIDE SEQUENCE [LARGE SCALE GENOMIC DNA]</scope>
    <source>
        <strain evidence="8">JCM 11483</strain>
    </source>
</reference>
<dbReference type="InterPro" id="IPR014748">
    <property type="entry name" value="Enoyl-CoA_hydra_C"/>
</dbReference>
<dbReference type="EMBL" id="BAAAYG010000016">
    <property type="protein sequence ID" value="GAA3288348.1"/>
    <property type="molecule type" value="Genomic_DNA"/>
</dbReference>
<comment type="catalytic activity">
    <reaction evidence="4">
        <text>a 4-saturated-(3S)-3-hydroxyacyl-CoA = a (3E)-enoyl-CoA + H2O</text>
        <dbReference type="Rhea" id="RHEA:20724"/>
        <dbReference type="ChEBI" id="CHEBI:15377"/>
        <dbReference type="ChEBI" id="CHEBI:58521"/>
        <dbReference type="ChEBI" id="CHEBI:137480"/>
        <dbReference type="EC" id="4.2.1.17"/>
    </reaction>
</comment>
<dbReference type="InterPro" id="IPR018376">
    <property type="entry name" value="Enoyl-CoA_hyd/isom_CS"/>
</dbReference>
<dbReference type="Proteomes" id="UP001501736">
    <property type="component" value="Unassembled WGS sequence"/>
</dbReference>
<feature type="region of interest" description="Disordered" evidence="6">
    <location>
        <begin position="267"/>
        <end position="310"/>
    </location>
</feature>
<dbReference type="InterPro" id="IPR029045">
    <property type="entry name" value="ClpP/crotonase-like_dom_sf"/>
</dbReference>
<gene>
    <name evidence="7" type="ORF">GCM10020260_26770</name>
</gene>
<keyword evidence="2" id="KW-0456">Lyase</keyword>
<evidence type="ECO:0000256" key="2">
    <source>
        <dbReference type="ARBA" id="ARBA00023239"/>
    </source>
</evidence>
<dbReference type="PROSITE" id="PS00166">
    <property type="entry name" value="ENOYL_COA_HYDRATASE"/>
    <property type="match status" value="1"/>
</dbReference>
<evidence type="ECO:0000313" key="7">
    <source>
        <dbReference type="EMBL" id="GAA3288348.1"/>
    </source>
</evidence>
<dbReference type="PANTHER" id="PTHR11941">
    <property type="entry name" value="ENOYL-COA HYDRATASE-RELATED"/>
    <property type="match status" value="1"/>
</dbReference>
<evidence type="ECO:0000256" key="1">
    <source>
        <dbReference type="ARBA" id="ARBA00005254"/>
    </source>
</evidence>
<dbReference type="Gene3D" id="1.10.12.10">
    <property type="entry name" value="Lyase 2-enoyl-coa Hydratase, Chain A, domain 2"/>
    <property type="match status" value="1"/>
</dbReference>
<evidence type="ECO:0000256" key="4">
    <source>
        <dbReference type="ARBA" id="ARBA00023717"/>
    </source>
</evidence>
<comment type="similarity">
    <text evidence="1 5">Belongs to the enoyl-CoA hydratase/isomerase family.</text>
</comment>
<feature type="region of interest" description="Disordered" evidence="6">
    <location>
        <begin position="1"/>
        <end position="23"/>
    </location>
</feature>
<feature type="compositionally biased region" description="Polar residues" evidence="6">
    <location>
        <begin position="292"/>
        <end position="310"/>
    </location>
</feature>
<name>A0ABP6RHQ1_9MICC</name>
<evidence type="ECO:0000256" key="6">
    <source>
        <dbReference type="SAM" id="MobiDB-lite"/>
    </source>
</evidence>
<dbReference type="RefSeq" id="WP_344722260.1">
    <property type="nucleotide sequence ID" value="NZ_BAAAYG010000016.1"/>
</dbReference>
<organism evidence="7 8">
    <name type="scientific">Nesterenkonia halobia</name>
    <dbReference type="NCBI Taxonomy" id="37922"/>
    <lineage>
        <taxon>Bacteria</taxon>
        <taxon>Bacillati</taxon>
        <taxon>Actinomycetota</taxon>
        <taxon>Actinomycetes</taxon>
        <taxon>Micrococcales</taxon>
        <taxon>Micrococcaceae</taxon>
        <taxon>Nesterenkonia</taxon>
    </lineage>
</organism>
<dbReference type="PANTHER" id="PTHR11941:SF54">
    <property type="entry name" value="ENOYL-COA HYDRATASE, MITOCHONDRIAL"/>
    <property type="match status" value="1"/>
</dbReference>
<dbReference type="SUPFAM" id="SSF52096">
    <property type="entry name" value="ClpP/crotonase"/>
    <property type="match status" value="1"/>
</dbReference>
<keyword evidence="8" id="KW-1185">Reference proteome</keyword>
<dbReference type="Pfam" id="PF00378">
    <property type="entry name" value="ECH_1"/>
    <property type="match status" value="1"/>
</dbReference>
<protein>
    <submittedName>
        <fullName evidence="7">Enoyl-CoA hydratase-related protein</fullName>
    </submittedName>
</protein>
<evidence type="ECO:0000256" key="5">
    <source>
        <dbReference type="RuleBase" id="RU003707"/>
    </source>
</evidence>
<evidence type="ECO:0000256" key="3">
    <source>
        <dbReference type="ARBA" id="ARBA00023709"/>
    </source>
</evidence>
<dbReference type="Gene3D" id="3.90.226.10">
    <property type="entry name" value="2-enoyl-CoA Hydratase, Chain A, domain 1"/>
    <property type="match status" value="1"/>
</dbReference>
<dbReference type="InterPro" id="IPR001753">
    <property type="entry name" value="Enoyl-CoA_hydra/iso"/>
</dbReference>